<dbReference type="GO" id="GO:0006310">
    <property type="term" value="P:DNA recombination"/>
    <property type="evidence" value="ECO:0007669"/>
    <property type="project" value="UniProtKB-KW"/>
</dbReference>
<evidence type="ECO:0000313" key="4">
    <source>
        <dbReference type="EMBL" id="OXT02215.1"/>
    </source>
</evidence>
<dbReference type="GO" id="GO:0015074">
    <property type="term" value="P:DNA integration"/>
    <property type="evidence" value="ECO:0007669"/>
    <property type="project" value="UniProtKB-KW"/>
</dbReference>
<dbReference type="InterPro" id="IPR011010">
    <property type="entry name" value="DNA_brk_join_enz"/>
</dbReference>
<dbReference type="EMBL" id="NBYO01000001">
    <property type="protein sequence ID" value="OXT02215.1"/>
    <property type="molecule type" value="Genomic_DNA"/>
</dbReference>
<dbReference type="PANTHER" id="PTHR30349:SF64">
    <property type="entry name" value="PROPHAGE INTEGRASE INTD-RELATED"/>
    <property type="match status" value="1"/>
</dbReference>
<dbReference type="CDD" id="cd00796">
    <property type="entry name" value="INT_Rci_Hp1_C"/>
    <property type="match status" value="1"/>
</dbReference>
<feature type="domain" description="Tyr recombinase" evidence="3">
    <location>
        <begin position="23"/>
        <end position="220"/>
    </location>
</feature>
<evidence type="ECO:0000259" key="3">
    <source>
        <dbReference type="PROSITE" id="PS51898"/>
    </source>
</evidence>
<dbReference type="Pfam" id="PF00589">
    <property type="entry name" value="Phage_integrase"/>
    <property type="match status" value="1"/>
</dbReference>
<keyword evidence="2" id="KW-0233">DNA recombination</keyword>
<keyword evidence="5" id="KW-1185">Reference proteome</keyword>
<proteinExistence type="predicted"/>
<organism evidence="4 5">
    <name type="scientific">Notoacmeibacter marinus</name>
    <dbReference type="NCBI Taxonomy" id="1876515"/>
    <lineage>
        <taxon>Bacteria</taxon>
        <taxon>Pseudomonadati</taxon>
        <taxon>Pseudomonadota</taxon>
        <taxon>Alphaproteobacteria</taxon>
        <taxon>Hyphomicrobiales</taxon>
        <taxon>Notoacmeibacteraceae</taxon>
        <taxon>Notoacmeibacter</taxon>
    </lineage>
</organism>
<dbReference type="GO" id="GO:0003677">
    <property type="term" value="F:DNA binding"/>
    <property type="evidence" value="ECO:0007669"/>
    <property type="project" value="InterPro"/>
</dbReference>
<comment type="caution">
    <text evidence="4">The sequence shown here is derived from an EMBL/GenBank/DDBJ whole genome shotgun (WGS) entry which is preliminary data.</text>
</comment>
<dbReference type="AlphaFoldDB" id="A0A231V1Z0"/>
<reference evidence="5" key="1">
    <citation type="journal article" date="2017" name="Int. J. Syst. Evol. Microbiol.">
        <title>Notoacmeibacter marinus gen. nov., sp. nov., isolated from the gut of a limpet and proposal of Notoacmeibacteraceae fam. nov. in the order Rhizobiales of the class Alphaproteobacteria.</title>
        <authorList>
            <person name="Huang Z."/>
            <person name="Guo F."/>
            <person name="Lai Q."/>
        </authorList>
    </citation>
    <scope>NUCLEOTIDE SEQUENCE [LARGE SCALE GENOMIC DNA]</scope>
    <source>
        <strain evidence="5">XMTR2A4</strain>
    </source>
</reference>
<name>A0A231V1Z0_9HYPH</name>
<keyword evidence="1" id="KW-0229">DNA integration</keyword>
<accession>A0A231V1Z0</accession>
<evidence type="ECO:0000313" key="5">
    <source>
        <dbReference type="Proteomes" id="UP000215405"/>
    </source>
</evidence>
<sequence length="251" mass="27352">MSWRRGYIETNPRFGVKVYADGKGERFLTMDEMQRLGDALREAETVGLPWNFNEGKKAKHRPVKDENRREVISPFAVAAIRLLMLTGCRAGEILALRWSEVDFERGVLNLPDSKTGAKKVLLGAPALEVLSDLPRMGDYVIAGALPNKPRSDLKRPWERITRHAGLKDVRLHDLRHSFASVGAGAGMGLATVGKLLGHASPAMTARYAHLADDPLRRASESISGTIAAAMNGAATKETNVAAFRKGAKGND</sequence>
<dbReference type="InterPro" id="IPR013762">
    <property type="entry name" value="Integrase-like_cat_sf"/>
</dbReference>
<dbReference type="InterPro" id="IPR002104">
    <property type="entry name" value="Integrase_catalytic"/>
</dbReference>
<evidence type="ECO:0000256" key="2">
    <source>
        <dbReference type="ARBA" id="ARBA00023172"/>
    </source>
</evidence>
<dbReference type="PANTHER" id="PTHR30349">
    <property type="entry name" value="PHAGE INTEGRASE-RELATED"/>
    <property type="match status" value="1"/>
</dbReference>
<gene>
    <name evidence="4" type="ORF">B7H23_04685</name>
</gene>
<dbReference type="SUPFAM" id="SSF56349">
    <property type="entry name" value="DNA breaking-rejoining enzymes"/>
    <property type="match status" value="1"/>
</dbReference>
<protein>
    <recommendedName>
        <fullName evidence="3">Tyr recombinase domain-containing protein</fullName>
    </recommendedName>
</protein>
<dbReference type="Gene3D" id="1.10.443.10">
    <property type="entry name" value="Intergrase catalytic core"/>
    <property type="match status" value="1"/>
</dbReference>
<dbReference type="Proteomes" id="UP000215405">
    <property type="component" value="Unassembled WGS sequence"/>
</dbReference>
<dbReference type="InterPro" id="IPR050090">
    <property type="entry name" value="Tyrosine_recombinase_XerCD"/>
</dbReference>
<dbReference type="PROSITE" id="PS51898">
    <property type="entry name" value="TYR_RECOMBINASE"/>
    <property type="match status" value="1"/>
</dbReference>
<evidence type="ECO:0000256" key="1">
    <source>
        <dbReference type="ARBA" id="ARBA00022908"/>
    </source>
</evidence>